<protein>
    <submittedName>
        <fullName evidence="1">Uncharacterized protein</fullName>
    </submittedName>
</protein>
<dbReference type="EMBL" id="ANMG01000005">
    <property type="protein sequence ID" value="EMD29237.1"/>
    <property type="molecule type" value="Genomic_DNA"/>
</dbReference>
<evidence type="ECO:0000313" key="2">
    <source>
        <dbReference type="Proteomes" id="UP000014137"/>
    </source>
</evidence>
<dbReference type="AlphaFoldDB" id="M2QT98"/>
<name>M2QT98_9PSEU</name>
<organism evidence="1 2">
    <name type="scientific">Amycolatopsis azurea DSM 43854</name>
    <dbReference type="NCBI Taxonomy" id="1238180"/>
    <lineage>
        <taxon>Bacteria</taxon>
        <taxon>Bacillati</taxon>
        <taxon>Actinomycetota</taxon>
        <taxon>Actinomycetes</taxon>
        <taxon>Pseudonocardiales</taxon>
        <taxon>Pseudonocardiaceae</taxon>
        <taxon>Amycolatopsis</taxon>
    </lineage>
</organism>
<dbReference type="PATRIC" id="fig|1238180.3.peg.963"/>
<proteinExistence type="predicted"/>
<comment type="caution">
    <text evidence="1">The sequence shown here is derived from an EMBL/GenBank/DDBJ whole genome shotgun (WGS) entry which is preliminary data.</text>
</comment>
<reference evidence="1 2" key="1">
    <citation type="submission" date="2012-10" db="EMBL/GenBank/DDBJ databases">
        <title>Genome assembly of Amycolatopsis azurea DSM 43854.</title>
        <authorList>
            <person name="Khatri I."/>
            <person name="Kaur I."/>
            <person name="Subramanian S."/>
            <person name="Mayilraj S."/>
        </authorList>
    </citation>
    <scope>NUCLEOTIDE SEQUENCE [LARGE SCALE GENOMIC DNA]</scope>
    <source>
        <strain evidence="1 2">DSM 43854</strain>
    </source>
</reference>
<sequence>MVRRAQHDGRYGRLDRVLLVLEFHDRLHSTLGYRTTHEARVGHHQGFALVA</sequence>
<evidence type="ECO:0000313" key="1">
    <source>
        <dbReference type="EMBL" id="EMD29237.1"/>
    </source>
</evidence>
<accession>M2QT98</accession>
<gene>
    <name evidence="1" type="ORF">C791_4977</name>
</gene>
<dbReference type="Proteomes" id="UP000014137">
    <property type="component" value="Unassembled WGS sequence"/>
</dbReference>